<protein>
    <submittedName>
        <fullName evidence="1">Uncharacterized protein</fullName>
    </submittedName>
</protein>
<dbReference type="GO" id="GO:0005525">
    <property type="term" value="F:GTP binding"/>
    <property type="evidence" value="ECO:0007669"/>
    <property type="project" value="InterPro"/>
</dbReference>
<proteinExistence type="predicted"/>
<sequence>MAFVSKEEKIEDYLFKIVLVSDSAVGILNLLARFARNEFYPNSKSTIGVEFQTQKLDINGNEVHQAGLRGEKIDVVVKVQQPGIQDLMMTDICNLQAFALYIQKNDVKFDLFSVTK</sequence>
<dbReference type="PROSITE" id="PS51419">
    <property type="entry name" value="RAB"/>
    <property type="match status" value="1"/>
</dbReference>
<dbReference type="OrthoDB" id="427480at2759"/>
<dbReference type="Proteomes" id="UP000239757">
    <property type="component" value="Unassembled WGS sequence"/>
</dbReference>
<dbReference type="PANTHER" id="PTHR47979">
    <property type="entry name" value="DRAB11-RELATED"/>
    <property type="match status" value="1"/>
</dbReference>
<dbReference type="SUPFAM" id="SSF52540">
    <property type="entry name" value="P-loop containing nucleoside triphosphate hydrolases"/>
    <property type="match status" value="1"/>
</dbReference>
<dbReference type="Gene3D" id="3.40.50.300">
    <property type="entry name" value="P-loop containing nucleotide triphosphate hydrolases"/>
    <property type="match status" value="1"/>
</dbReference>
<dbReference type="EMBL" id="KZ664480">
    <property type="protein sequence ID" value="PPS05309.1"/>
    <property type="molecule type" value="Genomic_DNA"/>
</dbReference>
<dbReference type="GO" id="GO:0003924">
    <property type="term" value="F:GTPase activity"/>
    <property type="evidence" value="ECO:0007669"/>
    <property type="project" value="InterPro"/>
</dbReference>
<dbReference type="SMART" id="SM00175">
    <property type="entry name" value="RAB"/>
    <property type="match status" value="1"/>
</dbReference>
<dbReference type="InterPro" id="IPR027417">
    <property type="entry name" value="P-loop_NTPase"/>
</dbReference>
<evidence type="ECO:0000313" key="1">
    <source>
        <dbReference type="EMBL" id="PPS05309.1"/>
    </source>
</evidence>
<dbReference type="InterPro" id="IPR001806">
    <property type="entry name" value="Small_GTPase"/>
</dbReference>
<dbReference type="PRINTS" id="PR00449">
    <property type="entry name" value="RASTRNSFRMNG"/>
</dbReference>
<dbReference type="InterPro" id="IPR050209">
    <property type="entry name" value="Rab_GTPases_membrane_traffic"/>
</dbReference>
<dbReference type="Pfam" id="PF00071">
    <property type="entry name" value="Ras"/>
    <property type="match status" value="1"/>
</dbReference>
<gene>
    <name evidence="1" type="ORF">GOBAR_AA15354</name>
</gene>
<accession>A0A2P5XPN6</accession>
<dbReference type="AlphaFoldDB" id="A0A2P5XPN6"/>
<name>A0A2P5XPN6_GOSBA</name>
<organism evidence="1 2">
    <name type="scientific">Gossypium barbadense</name>
    <name type="common">Sea Island cotton</name>
    <name type="synonym">Hibiscus barbadensis</name>
    <dbReference type="NCBI Taxonomy" id="3634"/>
    <lineage>
        <taxon>Eukaryota</taxon>
        <taxon>Viridiplantae</taxon>
        <taxon>Streptophyta</taxon>
        <taxon>Embryophyta</taxon>
        <taxon>Tracheophyta</taxon>
        <taxon>Spermatophyta</taxon>
        <taxon>Magnoliopsida</taxon>
        <taxon>eudicotyledons</taxon>
        <taxon>Gunneridae</taxon>
        <taxon>Pentapetalae</taxon>
        <taxon>rosids</taxon>
        <taxon>malvids</taxon>
        <taxon>Malvales</taxon>
        <taxon>Malvaceae</taxon>
        <taxon>Malvoideae</taxon>
        <taxon>Gossypium</taxon>
    </lineage>
</organism>
<reference evidence="1 2" key="1">
    <citation type="submission" date="2015-01" db="EMBL/GenBank/DDBJ databases">
        <title>Genome of allotetraploid Gossypium barbadense reveals genomic plasticity and fiber elongation in cotton evolution.</title>
        <authorList>
            <person name="Chen X."/>
            <person name="Liu X."/>
            <person name="Zhao B."/>
            <person name="Zheng H."/>
            <person name="Hu Y."/>
            <person name="Lu G."/>
            <person name="Yang C."/>
            <person name="Chen J."/>
            <person name="Shan C."/>
            <person name="Zhang L."/>
            <person name="Zhou Y."/>
            <person name="Wang L."/>
            <person name="Guo W."/>
            <person name="Bai Y."/>
            <person name="Ruan J."/>
            <person name="Shangguan X."/>
            <person name="Mao Y."/>
            <person name="Jiang J."/>
            <person name="Zhu Y."/>
            <person name="Lei J."/>
            <person name="Kang H."/>
            <person name="Chen S."/>
            <person name="He X."/>
            <person name="Wang R."/>
            <person name="Wang Y."/>
            <person name="Chen J."/>
            <person name="Wang L."/>
            <person name="Yu S."/>
            <person name="Wang B."/>
            <person name="Wei J."/>
            <person name="Song S."/>
            <person name="Lu X."/>
            <person name="Gao Z."/>
            <person name="Gu W."/>
            <person name="Deng X."/>
            <person name="Ma D."/>
            <person name="Wang S."/>
            <person name="Liang W."/>
            <person name="Fang L."/>
            <person name="Cai C."/>
            <person name="Zhu X."/>
            <person name="Zhou B."/>
            <person name="Zhang Y."/>
            <person name="Chen Z."/>
            <person name="Xu S."/>
            <person name="Zhu R."/>
            <person name="Wang S."/>
            <person name="Zhang T."/>
            <person name="Zhao G."/>
        </authorList>
    </citation>
    <scope>NUCLEOTIDE SEQUENCE [LARGE SCALE GENOMIC DNA]</scope>
    <source>
        <strain evidence="2">cv. Xinhai21</strain>
        <tissue evidence="1">Leaf</tissue>
    </source>
</reference>
<evidence type="ECO:0000313" key="2">
    <source>
        <dbReference type="Proteomes" id="UP000239757"/>
    </source>
</evidence>